<evidence type="ECO:0000256" key="2">
    <source>
        <dbReference type="ARBA" id="ARBA00022723"/>
    </source>
</evidence>
<keyword evidence="4" id="KW-0862">Zinc</keyword>
<accession>A0ABX1IYY3</accession>
<gene>
    <name evidence="6" type="ORF">HFP15_00375</name>
</gene>
<evidence type="ECO:0000256" key="3">
    <source>
        <dbReference type="ARBA" id="ARBA00022801"/>
    </source>
</evidence>
<keyword evidence="7" id="KW-1185">Reference proteome</keyword>
<reference evidence="6 7" key="1">
    <citation type="submission" date="2020-04" db="EMBL/GenBank/DDBJ databases">
        <title>Novel species.</title>
        <authorList>
            <person name="Teo W.F.A."/>
            <person name="Lipun K."/>
            <person name="Srisuk N."/>
            <person name="Duangmal K."/>
        </authorList>
    </citation>
    <scope>NUCLEOTIDE SEQUENCE [LARGE SCALE GENOMIC DNA]</scope>
    <source>
        <strain evidence="6 7">K13G38</strain>
    </source>
</reference>
<proteinExistence type="inferred from homology"/>
<evidence type="ECO:0000256" key="4">
    <source>
        <dbReference type="ARBA" id="ARBA00022833"/>
    </source>
</evidence>
<keyword evidence="3" id="KW-0378">Hydrolase</keyword>
<keyword evidence="2" id="KW-0479">Metal-binding</keyword>
<dbReference type="InterPro" id="IPR024087">
    <property type="entry name" value="Creatininase-like_sf"/>
</dbReference>
<evidence type="ECO:0000256" key="1">
    <source>
        <dbReference type="ARBA" id="ARBA00001947"/>
    </source>
</evidence>
<comment type="similarity">
    <text evidence="5">Belongs to the creatininase superfamily.</text>
</comment>
<name>A0ABX1IYY3_9PSEU</name>
<protein>
    <submittedName>
        <fullName evidence="6">Creatininase family protein</fullName>
    </submittedName>
</protein>
<dbReference type="Gene3D" id="3.40.50.10310">
    <property type="entry name" value="Creatininase"/>
    <property type="match status" value="1"/>
</dbReference>
<comment type="caution">
    <text evidence="6">The sequence shown here is derived from an EMBL/GenBank/DDBJ whole genome shotgun (WGS) entry which is preliminary data.</text>
</comment>
<dbReference type="Pfam" id="PF02633">
    <property type="entry name" value="Creatininase"/>
    <property type="match status" value="1"/>
</dbReference>
<dbReference type="PANTHER" id="PTHR35005:SF1">
    <property type="entry name" value="2-AMINO-5-FORMYLAMINO-6-RIBOSYLAMINOPYRIMIDIN-4(3H)-ONE 5'-MONOPHOSPHATE DEFORMYLASE"/>
    <property type="match status" value="1"/>
</dbReference>
<dbReference type="SUPFAM" id="SSF102215">
    <property type="entry name" value="Creatininase"/>
    <property type="match status" value="1"/>
</dbReference>
<sequence length="289" mass="31142">MEAPVIHNDEVPVTGAGRVRVSRNTPREPEVSPELAKELGGSGAPVRWERLTAPEAAEVVGARDAAIIPVGATEQHGQHMAMCVDTTVANHVALGVSALTGVPVVPPLCYGVSGSHGSFPGTIALRPETMIMLVEDVVDSLYASGIRQFILLNGHTWNSGSLDVSAEKLRTRYDDVRVRYLAYVTMYPGSEVDGRVTYGRALMHANFFETSLMLHIDPDAVHMDRVVSLTDTDSFWDYRTDQVSRSGVWGREIDQATAAHGAAEAARCIETTARAVAAAVAEPWPEPRG</sequence>
<evidence type="ECO:0000256" key="5">
    <source>
        <dbReference type="ARBA" id="ARBA00024029"/>
    </source>
</evidence>
<evidence type="ECO:0000313" key="7">
    <source>
        <dbReference type="Proteomes" id="UP000715441"/>
    </source>
</evidence>
<organism evidence="6 7">
    <name type="scientific">Amycolatopsis acididurans</name>
    <dbReference type="NCBI Taxonomy" id="2724524"/>
    <lineage>
        <taxon>Bacteria</taxon>
        <taxon>Bacillati</taxon>
        <taxon>Actinomycetota</taxon>
        <taxon>Actinomycetes</taxon>
        <taxon>Pseudonocardiales</taxon>
        <taxon>Pseudonocardiaceae</taxon>
        <taxon>Amycolatopsis</taxon>
    </lineage>
</organism>
<dbReference type="Proteomes" id="UP000715441">
    <property type="component" value="Unassembled WGS sequence"/>
</dbReference>
<dbReference type="EMBL" id="JAAXLS010000001">
    <property type="protein sequence ID" value="NKQ51335.1"/>
    <property type="molecule type" value="Genomic_DNA"/>
</dbReference>
<evidence type="ECO:0000313" key="6">
    <source>
        <dbReference type="EMBL" id="NKQ51335.1"/>
    </source>
</evidence>
<comment type="cofactor">
    <cofactor evidence="1">
        <name>Zn(2+)</name>
        <dbReference type="ChEBI" id="CHEBI:29105"/>
    </cofactor>
</comment>
<dbReference type="InterPro" id="IPR003785">
    <property type="entry name" value="Creatininase/forma_Hydrolase"/>
</dbReference>
<dbReference type="PANTHER" id="PTHR35005">
    <property type="entry name" value="3-DEHYDRO-SCYLLO-INOSOSE HYDROLASE"/>
    <property type="match status" value="1"/>
</dbReference>